<dbReference type="PROSITE" id="PS50871">
    <property type="entry name" value="C1Q"/>
    <property type="match status" value="1"/>
</dbReference>
<evidence type="ECO:0000259" key="4">
    <source>
        <dbReference type="PROSITE" id="PS50871"/>
    </source>
</evidence>
<accession>A0A8S3TZ38</accession>
<dbReference type="AlphaFoldDB" id="A0A8S3TZ38"/>
<dbReference type="PANTHER" id="PTHR22923:SF102">
    <property type="entry name" value="CEREBELLIN 13-RELATED"/>
    <property type="match status" value="1"/>
</dbReference>
<comment type="subcellular location">
    <subcellularLocation>
        <location evidence="1">Secreted</location>
    </subcellularLocation>
</comment>
<evidence type="ECO:0000256" key="3">
    <source>
        <dbReference type="ARBA" id="ARBA00022729"/>
    </source>
</evidence>
<gene>
    <name evidence="5" type="ORF">MEDL_49141</name>
</gene>
<dbReference type="PANTHER" id="PTHR22923">
    <property type="entry name" value="CEREBELLIN-RELATED"/>
    <property type="match status" value="1"/>
</dbReference>
<dbReference type="EMBL" id="CAJPWZ010002363">
    <property type="protein sequence ID" value="CAG2236619.1"/>
    <property type="molecule type" value="Genomic_DNA"/>
</dbReference>
<evidence type="ECO:0000256" key="1">
    <source>
        <dbReference type="ARBA" id="ARBA00004613"/>
    </source>
</evidence>
<keyword evidence="3" id="KW-0732">Signal</keyword>
<dbReference type="InterPro" id="IPR008983">
    <property type="entry name" value="Tumour_necrosis_fac-like_dom"/>
</dbReference>
<reference evidence="5" key="1">
    <citation type="submission" date="2021-03" db="EMBL/GenBank/DDBJ databases">
        <authorList>
            <person name="Bekaert M."/>
        </authorList>
    </citation>
    <scope>NUCLEOTIDE SEQUENCE</scope>
</reference>
<dbReference type="Gene3D" id="2.60.120.40">
    <property type="match status" value="1"/>
</dbReference>
<organism evidence="5 6">
    <name type="scientific">Mytilus edulis</name>
    <name type="common">Blue mussel</name>
    <dbReference type="NCBI Taxonomy" id="6550"/>
    <lineage>
        <taxon>Eukaryota</taxon>
        <taxon>Metazoa</taxon>
        <taxon>Spiralia</taxon>
        <taxon>Lophotrochozoa</taxon>
        <taxon>Mollusca</taxon>
        <taxon>Bivalvia</taxon>
        <taxon>Autobranchia</taxon>
        <taxon>Pteriomorphia</taxon>
        <taxon>Mytilida</taxon>
        <taxon>Mytiloidea</taxon>
        <taxon>Mytilidae</taxon>
        <taxon>Mytilinae</taxon>
        <taxon>Mytilus</taxon>
    </lineage>
</organism>
<dbReference type="GO" id="GO:0005576">
    <property type="term" value="C:extracellular region"/>
    <property type="evidence" value="ECO:0007669"/>
    <property type="project" value="UniProtKB-SubCell"/>
</dbReference>
<dbReference type="InterPro" id="IPR050822">
    <property type="entry name" value="Cerebellin_Synaptic_Org"/>
</dbReference>
<evidence type="ECO:0000256" key="2">
    <source>
        <dbReference type="ARBA" id="ARBA00022525"/>
    </source>
</evidence>
<sequence length="194" mass="21311">MTNEDLHGFDFFKDGGLVGDLVGWSTSEAKEICTNDRSANIMESLFKLVKEIQQHSKGRNCDDHQKNPVAFYAGLTKYTSLSGSHTIVYDKIYTNLGQAYDPNNGKFRAPVNGIYYFSCSLLSYGGSFHFILMKNNTRLSLGYGHEGGDSGSVTGTVILSKGDVMSVQHHPAVGSEKVHGDEYSIFTGYLITTL</sequence>
<dbReference type="InterPro" id="IPR001073">
    <property type="entry name" value="C1q_dom"/>
</dbReference>
<feature type="domain" description="C1q" evidence="4">
    <location>
        <begin position="64"/>
        <end position="194"/>
    </location>
</feature>
<dbReference type="SUPFAM" id="SSF49842">
    <property type="entry name" value="TNF-like"/>
    <property type="match status" value="1"/>
</dbReference>
<protein>
    <submittedName>
        <fullName evidence="5">C1QL</fullName>
    </submittedName>
</protein>
<dbReference type="Proteomes" id="UP000683360">
    <property type="component" value="Unassembled WGS sequence"/>
</dbReference>
<keyword evidence="2" id="KW-0964">Secreted</keyword>
<dbReference type="SMART" id="SM00110">
    <property type="entry name" value="C1Q"/>
    <property type="match status" value="1"/>
</dbReference>
<evidence type="ECO:0000313" key="6">
    <source>
        <dbReference type="Proteomes" id="UP000683360"/>
    </source>
</evidence>
<dbReference type="PRINTS" id="PR00007">
    <property type="entry name" value="COMPLEMNTC1Q"/>
</dbReference>
<proteinExistence type="predicted"/>
<name>A0A8S3TZ38_MYTED</name>
<dbReference type="OrthoDB" id="6161204at2759"/>
<dbReference type="Pfam" id="PF00386">
    <property type="entry name" value="C1q"/>
    <property type="match status" value="1"/>
</dbReference>
<evidence type="ECO:0000313" key="5">
    <source>
        <dbReference type="EMBL" id="CAG2236619.1"/>
    </source>
</evidence>
<keyword evidence="6" id="KW-1185">Reference proteome</keyword>
<comment type="caution">
    <text evidence="5">The sequence shown here is derived from an EMBL/GenBank/DDBJ whole genome shotgun (WGS) entry which is preliminary data.</text>
</comment>